<proteinExistence type="inferred from homology"/>
<dbReference type="EMBL" id="CAEZWS010000082">
    <property type="protein sequence ID" value="CAB4672941.1"/>
    <property type="molecule type" value="Genomic_DNA"/>
</dbReference>
<dbReference type="InterPro" id="IPR004504">
    <property type="entry name" value="DNA_repair_RadA"/>
</dbReference>
<evidence type="ECO:0000256" key="8">
    <source>
        <dbReference type="ARBA" id="ARBA00023016"/>
    </source>
</evidence>
<dbReference type="PRINTS" id="PR01874">
    <property type="entry name" value="DNAREPAIRADA"/>
</dbReference>
<evidence type="ECO:0000256" key="6">
    <source>
        <dbReference type="ARBA" id="ARBA00022833"/>
    </source>
</evidence>
<feature type="domain" description="RecA family profile 1" evidence="11">
    <location>
        <begin position="64"/>
        <end position="213"/>
    </location>
</feature>
<evidence type="ECO:0000256" key="10">
    <source>
        <dbReference type="ARBA" id="ARBA00023204"/>
    </source>
</evidence>
<evidence type="ECO:0000313" key="12">
    <source>
        <dbReference type="EMBL" id="CAB4579517.1"/>
    </source>
</evidence>
<dbReference type="SMART" id="SM00382">
    <property type="entry name" value="AAA"/>
    <property type="match status" value="1"/>
</dbReference>
<evidence type="ECO:0000256" key="2">
    <source>
        <dbReference type="ARBA" id="ARBA00022741"/>
    </source>
</evidence>
<keyword evidence="2" id="KW-0547">Nucleotide-binding</keyword>
<dbReference type="Gene3D" id="3.30.230.10">
    <property type="match status" value="1"/>
</dbReference>
<dbReference type="AlphaFoldDB" id="A0A6J6EU78"/>
<dbReference type="PROSITE" id="PS50162">
    <property type="entry name" value="RECA_2"/>
    <property type="match status" value="1"/>
</dbReference>
<evidence type="ECO:0000256" key="5">
    <source>
        <dbReference type="ARBA" id="ARBA00022801"/>
    </source>
</evidence>
<evidence type="ECO:0000256" key="7">
    <source>
        <dbReference type="ARBA" id="ARBA00022840"/>
    </source>
</evidence>
<evidence type="ECO:0000259" key="11">
    <source>
        <dbReference type="PROSITE" id="PS50162"/>
    </source>
</evidence>
<evidence type="ECO:0000256" key="4">
    <source>
        <dbReference type="ARBA" id="ARBA00022771"/>
    </source>
</evidence>
<dbReference type="EMBL" id="CAEZUA010000001">
    <property type="protein sequence ID" value="CAB4579517.1"/>
    <property type="molecule type" value="Genomic_DNA"/>
</dbReference>
<dbReference type="PANTHER" id="PTHR32472">
    <property type="entry name" value="DNA REPAIR PROTEIN RADA"/>
    <property type="match status" value="1"/>
</dbReference>
<accession>A0A6J6EU78</accession>
<dbReference type="InterPro" id="IPR020568">
    <property type="entry name" value="Ribosomal_Su5_D2-typ_SF"/>
</dbReference>
<keyword evidence="8" id="KW-0346">Stress response</keyword>
<protein>
    <submittedName>
        <fullName evidence="12">Unannotated protein</fullName>
    </submittedName>
</protein>
<dbReference type="GO" id="GO:0003684">
    <property type="term" value="F:damaged DNA binding"/>
    <property type="evidence" value="ECO:0007669"/>
    <property type="project" value="InterPro"/>
</dbReference>
<dbReference type="InterPro" id="IPR020588">
    <property type="entry name" value="RecA_ATP-bd"/>
</dbReference>
<keyword evidence="7" id="KW-0067">ATP-binding</keyword>
<keyword evidence="6" id="KW-0862">Zinc</keyword>
<dbReference type="InterPro" id="IPR041166">
    <property type="entry name" value="Rubredoxin_2"/>
</dbReference>
<keyword evidence="10" id="KW-0234">DNA repair</keyword>
<dbReference type="Gene3D" id="3.40.50.300">
    <property type="entry name" value="P-loop containing nucleotide triphosphate hydrolases"/>
    <property type="match status" value="1"/>
</dbReference>
<dbReference type="InterPro" id="IPR027417">
    <property type="entry name" value="P-loop_NTPase"/>
</dbReference>
<organism evidence="12">
    <name type="scientific">freshwater metagenome</name>
    <dbReference type="NCBI Taxonomy" id="449393"/>
    <lineage>
        <taxon>unclassified sequences</taxon>
        <taxon>metagenomes</taxon>
        <taxon>ecological metagenomes</taxon>
    </lineage>
</organism>
<keyword evidence="4" id="KW-0863">Zinc-finger</keyword>
<keyword evidence="9" id="KW-0238">DNA-binding</keyword>
<dbReference type="Pfam" id="PF18073">
    <property type="entry name" value="Zn_ribbon_LapB"/>
    <property type="match status" value="1"/>
</dbReference>
<dbReference type="InterPro" id="IPR014721">
    <property type="entry name" value="Ribsml_uS5_D2-typ_fold_subgr"/>
</dbReference>
<sequence>MAKPEKDPFRCVECGWTTNKWVGRCGECQVWGSVEEISAPKRLSLVPGAVSHVATPIGDVDLTSATARSTGVSELDRVLGGGLVPGAAILLAGEPGVGKSTLLLSVGAQSASRGIRSLYISGEESASQVRLRAERIGAVDPLLWLAAENDLGAVISHIDSVKPNLLIIDSIQTMSSSAADGSAGGVTQVREVAGALIRLAKERDITLLLVGHVTKDGSIAGPRLLEHIVDVVLQFEGERHSRLRLIRATKNRFGASDEVGCFDLHDGGIESVADPTGLFTTRHTEPVPGTCVTVTLEGRRPLLAEIQALVGTGRDNDFGNARRVTSGLDSARTSMTLAVLELRANIRIAGRDVYAATVGGMKMTEPAADLALALAVASAAKGLALPSDLVAIGEVGLAGEIRKVSGVERRLAEAHRLGFKRALVPLGSDVKIDGMEIVEVSRLDQALGRVKISGE</sequence>
<dbReference type="NCBIfam" id="TIGR00416">
    <property type="entry name" value="sms"/>
    <property type="match status" value="1"/>
</dbReference>
<dbReference type="Pfam" id="PF13481">
    <property type="entry name" value="AAA_25"/>
    <property type="match status" value="1"/>
</dbReference>
<name>A0A6J6EU78_9ZZZZ</name>
<dbReference type="InterPro" id="IPR003593">
    <property type="entry name" value="AAA+_ATPase"/>
</dbReference>
<dbReference type="Pfam" id="PF13541">
    <property type="entry name" value="ChlI"/>
    <property type="match status" value="1"/>
</dbReference>
<dbReference type="PANTHER" id="PTHR32472:SF10">
    <property type="entry name" value="DNA REPAIR PROTEIN RADA-LIKE PROTEIN"/>
    <property type="match status" value="1"/>
</dbReference>
<reference evidence="12" key="1">
    <citation type="submission" date="2020-05" db="EMBL/GenBank/DDBJ databases">
        <authorList>
            <person name="Chiriac C."/>
            <person name="Salcher M."/>
            <person name="Ghai R."/>
            <person name="Kavagutti S V."/>
        </authorList>
    </citation>
    <scope>NUCLEOTIDE SEQUENCE</scope>
</reference>
<evidence type="ECO:0000313" key="13">
    <source>
        <dbReference type="EMBL" id="CAB4672941.1"/>
    </source>
</evidence>
<dbReference type="GO" id="GO:0005524">
    <property type="term" value="F:ATP binding"/>
    <property type="evidence" value="ECO:0007669"/>
    <property type="project" value="UniProtKB-KW"/>
</dbReference>
<dbReference type="GO" id="GO:0000725">
    <property type="term" value="P:recombinational repair"/>
    <property type="evidence" value="ECO:0007669"/>
    <property type="project" value="TreeGrafter"/>
</dbReference>
<evidence type="ECO:0000256" key="9">
    <source>
        <dbReference type="ARBA" id="ARBA00023125"/>
    </source>
</evidence>
<gene>
    <name evidence="12" type="ORF">UFOPK1773_00029</name>
    <name evidence="13" type="ORF">UFOPK2288_01128</name>
</gene>
<keyword evidence="3" id="KW-0227">DNA damage</keyword>
<dbReference type="FunFam" id="3.40.50.300:FF:000050">
    <property type="entry name" value="DNA repair protein RadA"/>
    <property type="match status" value="1"/>
</dbReference>
<keyword evidence="1" id="KW-0479">Metal-binding</keyword>
<keyword evidence="5" id="KW-0378">Hydrolase</keyword>
<dbReference type="SUPFAM" id="SSF52540">
    <property type="entry name" value="P-loop containing nucleoside triphosphate hydrolases"/>
    <property type="match status" value="1"/>
</dbReference>
<evidence type="ECO:0000256" key="1">
    <source>
        <dbReference type="ARBA" id="ARBA00022723"/>
    </source>
</evidence>
<dbReference type="GO" id="GO:0005829">
    <property type="term" value="C:cytosol"/>
    <property type="evidence" value="ECO:0007669"/>
    <property type="project" value="TreeGrafter"/>
</dbReference>
<dbReference type="SUPFAM" id="SSF54211">
    <property type="entry name" value="Ribosomal protein S5 domain 2-like"/>
    <property type="match status" value="1"/>
</dbReference>
<dbReference type="HAMAP" id="MF_01498">
    <property type="entry name" value="RadA_bact"/>
    <property type="match status" value="1"/>
</dbReference>
<dbReference type="GO" id="GO:0140664">
    <property type="term" value="F:ATP-dependent DNA damage sensor activity"/>
    <property type="evidence" value="ECO:0007669"/>
    <property type="project" value="InterPro"/>
</dbReference>
<dbReference type="GO" id="GO:0008270">
    <property type="term" value="F:zinc ion binding"/>
    <property type="evidence" value="ECO:0007669"/>
    <property type="project" value="UniProtKB-KW"/>
</dbReference>
<evidence type="ECO:0000256" key="3">
    <source>
        <dbReference type="ARBA" id="ARBA00022763"/>
    </source>
</evidence>
<dbReference type="CDD" id="cd01121">
    <property type="entry name" value="RadA_SMS_N"/>
    <property type="match status" value="1"/>
</dbReference>
<dbReference type="GO" id="GO:0016787">
    <property type="term" value="F:hydrolase activity"/>
    <property type="evidence" value="ECO:0007669"/>
    <property type="project" value="UniProtKB-KW"/>
</dbReference>